<dbReference type="InterPro" id="IPR001199">
    <property type="entry name" value="Cyt_B5-like_heme/steroid-bd"/>
</dbReference>
<dbReference type="Proteomes" id="UP001182556">
    <property type="component" value="Unassembled WGS sequence"/>
</dbReference>
<dbReference type="InterPro" id="IPR050577">
    <property type="entry name" value="MAPR/NEUFC/NENF-like"/>
</dbReference>
<gene>
    <name evidence="4" type="ORF">DB88DRAFT_500520</name>
</gene>
<dbReference type="GO" id="GO:0012505">
    <property type="term" value="C:endomembrane system"/>
    <property type="evidence" value="ECO:0007669"/>
    <property type="project" value="TreeGrafter"/>
</dbReference>
<evidence type="ECO:0000259" key="3">
    <source>
        <dbReference type="SMART" id="SM01117"/>
    </source>
</evidence>
<evidence type="ECO:0000313" key="5">
    <source>
        <dbReference type="Proteomes" id="UP001182556"/>
    </source>
</evidence>
<dbReference type="PANTHER" id="PTHR10281:SF76">
    <property type="entry name" value="CALCUTTA CUP-RELATED"/>
    <property type="match status" value="1"/>
</dbReference>
<feature type="region of interest" description="Disordered" evidence="2">
    <location>
        <begin position="247"/>
        <end position="287"/>
    </location>
</feature>
<feature type="compositionally biased region" description="Basic and acidic residues" evidence="2">
    <location>
        <begin position="254"/>
        <end position="272"/>
    </location>
</feature>
<dbReference type="Gene3D" id="3.10.120.10">
    <property type="entry name" value="Cytochrome b5-like heme/steroid binding domain"/>
    <property type="match status" value="1"/>
</dbReference>
<feature type="compositionally biased region" description="Basic residues" evidence="2">
    <location>
        <begin position="276"/>
        <end position="287"/>
    </location>
</feature>
<dbReference type="InterPro" id="IPR036400">
    <property type="entry name" value="Cyt_B5-like_heme/steroid_sf"/>
</dbReference>
<dbReference type="EMBL" id="JAODAN010000011">
    <property type="protein sequence ID" value="KAK1921370.1"/>
    <property type="molecule type" value="Genomic_DNA"/>
</dbReference>
<dbReference type="Pfam" id="PF00173">
    <property type="entry name" value="Cyt-b5"/>
    <property type="match status" value="1"/>
</dbReference>
<feature type="domain" description="Cytochrome b5 heme-binding" evidence="3">
    <location>
        <begin position="143"/>
        <end position="240"/>
    </location>
</feature>
<keyword evidence="5" id="KW-1185">Reference proteome</keyword>
<feature type="region of interest" description="Disordered" evidence="2">
    <location>
        <begin position="1"/>
        <end position="87"/>
    </location>
</feature>
<feature type="compositionally biased region" description="Basic and acidic residues" evidence="2">
    <location>
        <begin position="64"/>
        <end position="84"/>
    </location>
</feature>
<accession>A0AAD9FJA9</accession>
<dbReference type="GO" id="GO:0016020">
    <property type="term" value="C:membrane"/>
    <property type="evidence" value="ECO:0007669"/>
    <property type="project" value="TreeGrafter"/>
</dbReference>
<comment type="similarity">
    <text evidence="1">Belongs to the cytochrome b5 family. MAPR subfamily.</text>
</comment>
<name>A0AAD9FJA9_PAPLA</name>
<evidence type="ECO:0000313" key="4">
    <source>
        <dbReference type="EMBL" id="KAK1921370.1"/>
    </source>
</evidence>
<evidence type="ECO:0000256" key="2">
    <source>
        <dbReference type="SAM" id="MobiDB-lite"/>
    </source>
</evidence>
<comment type="caution">
    <text evidence="4">The sequence shown here is derived from an EMBL/GenBank/DDBJ whole genome shotgun (WGS) entry which is preliminary data.</text>
</comment>
<dbReference type="SMART" id="SM01117">
    <property type="entry name" value="Cyt-b5"/>
    <property type="match status" value="1"/>
</dbReference>
<proteinExistence type="inferred from homology"/>
<dbReference type="AlphaFoldDB" id="A0AAD9FJA9"/>
<dbReference type="PANTHER" id="PTHR10281">
    <property type="entry name" value="MEMBRANE-ASSOCIATED PROGESTERONE RECEPTOR COMPONENT-RELATED"/>
    <property type="match status" value="1"/>
</dbReference>
<evidence type="ECO:0000256" key="1">
    <source>
        <dbReference type="ARBA" id="ARBA00038357"/>
    </source>
</evidence>
<protein>
    <submittedName>
        <fullName evidence="4">Cytochrome b5-like heme/steroid binding domain-containing protein</fullName>
    </submittedName>
</protein>
<dbReference type="SUPFAM" id="SSF55856">
    <property type="entry name" value="Cytochrome b5-like heme/steroid binding domain"/>
    <property type="match status" value="1"/>
</dbReference>
<sequence>MSDPEHFSDIYANTPSTEFQGARQRTRPGTGPSEQVYDKVVDPSGSGRVVSVKPANKPFLASKARREAYQKRTTTRPDRQDTRRSSPSAGWSTILLVLLFLPLLSSFTTNTYTFTLGPKYLPKLRKAIETSHLNPFRRQMLTLTPEQLARFDGSDRWLPVYVGILGEVYDVSKNRRIYGQGGSYNMMAGRDASRSFVTGCFQTHLTHDLRGLTDDQLKGIESWRKFFENHADYRLVGHVLNPPIDPATPIPADCRTEDAGNKPAAKPDDHPNIHGPKPKPAHRHVEL</sequence>
<organism evidence="4 5">
    <name type="scientific">Papiliotrema laurentii</name>
    <name type="common">Cryptococcus laurentii</name>
    <dbReference type="NCBI Taxonomy" id="5418"/>
    <lineage>
        <taxon>Eukaryota</taxon>
        <taxon>Fungi</taxon>
        <taxon>Dikarya</taxon>
        <taxon>Basidiomycota</taxon>
        <taxon>Agaricomycotina</taxon>
        <taxon>Tremellomycetes</taxon>
        <taxon>Tremellales</taxon>
        <taxon>Rhynchogastremaceae</taxon>
        <taxon>Papiliotrema</taxon>
    </lineage>
</organism>
<reference evidence="4" key="1">
    <citation type="submission" date="2023-02" db="EMBL/GenBank/DDBJ databases">
        <title>Identification and recombinant expression of a fungal hydrolase from Papiliotrema laurentii that hydrolyzes apple cutin and clears colloidal polyester polyurethane.</title>
        <authorList>
            <consortium name="DOE Joint Genome Institute"/>
            <person name="Roman V.A."/>
            <person name="Bojanowski C."/>
            <person name="Crable B.R."/>
            <person name="Wagner D.N."/>
            <person name="Hung C.S."/>
            <person name="Nadeau L.J."/>
            <person name="Schratz L."/>
            <person name="Haridas S."/>
            <person name="Pangilinan J."/>
            <person name="Lipzen A."/>
            <person name="Na H."/>
            <person name="Yan M."/>
            <person name="Ng V."/>
            <person name="Grigoriev I.V."/>
            <person name="Spatafora J.W."/>
            <person name="Barlow D."/>
            <person name="Biffinger J."/>
            <person name="Kelley-Loughnane N."/>
            <person name="Varaljay V.A."/>
            <person name="Crookes-Goodson W.J."/>
        </authorList>
    </citation>
    <scope>NUCLEOTIDE SEQUENCE</scope>
    <source>
        <strain evidence="4">5307AH</strain>
    </source>
</reference>